<reference evidence="2" key="1">
    <citation type="journal article" date="2019" name="Int. J. Syst. Evol. Microbiol.">
        <title>The Global Catalogue of Microorganisms (GCM) 10K type strain sequencing project: providing services to taxonomists for standard genome sequencing and annotation.</title>
        <authorList>
            <consortium name="The Broad Institute Genomics Platform"/>
            <consortium name="The Broad Institute Genome Sequencing Center for Infectious Disease"/>
            <person name="Wu L."/>
            <person name="Ma J."/>
        </authorList>
    </citation>
    <scope>NUCLEOTIDE SEQUENCE [LARGE SCALE GENOMIC DNA]</scope>
    <source>
        <strain evidence="2">JCM 16898</strain>
    </source>
</reference>
<dbReference type="Pfam" id="PF05762">
    <property type="entry name" value="VWA_CoxE"/>
    <property type="match status" value="1"/>
</dbReference>
<dbReference type="EMBL" id="BAAAZN010000002">
    <property type="protein sequence ID" value="GAA3530850.1"/>
    <property type="molecule type" value="Genomic_DNA"/>
</dbReference>
<comment type="caution">
    <text evidence="1">The sequence shown here is derived from an EMBL/GenBank/DDBJ whole genome shotgun (WGS) entry which is preliminary data.</text>
</comment>
<accession>A0ABP6V959</accession>
<proteinExistence type="predicted"/>
<evidence type="ECO:0000313" key="2">
    <source>
        <dbReference type="Proteomes" id="UP001500689"/>
    </source>
</evidence>
<sequence length="494" mass="54270">MQATIHRFARLLRAAGVRVSVSEVVDALAGAAAPGVLAERALLREVLRASLVKDHRDDERFDELFDAFFALVRFAGEPRQRSAPELAEFTLADELGQRPPRADMESPDAEVGDLFEPDRMVERYSPHPELNPIVLDHETTDEVVFSQQEVASLDDANSVRLDVDRTHGADPAALSTAPGTKLDTDLGVEQQDALLGWLDESGAGDQGDEDDAAAVRARLAGVLEGLPEAVKRHLEYLMNLQHTVEGKRVAPVGEIGGREQDQLEEALRRLVYSLRGAPTHRKREAVRGRIDSARTMRRNLRYDGVPFRPVTVAKAEDKPRLVVLADVSLSVRATARFTLHLVHRLQGMFGQVRSFAFVAELTEITGLFGQYPVEDALGMVFGGDVLDVDANSDYGRAFGEFLHGFGSVVTRRSTVLVLGDGRGNGNDPNLPAFEEITRQARETIWLTQEPRYSWGLGPCDLPAYAQHCDRVRVVRDLSGLDSAAADLATARTGR</sequence>
<gene>
    <name evidence="1" type="ORF">GCM10022222_12340</name>
</gene>
<dbReference type="Proteomes" id="UP001500689">
    <property type="component" value="Unassembled WGS sequence"/>
</dbReference>
<dbReference type="PANTHER" id="PTHR39338">
    <property type="entry name" value="BLL5662 PROTEIN-RELATED"/>
    <property type="match status" value="1"/>
</dbReference>
<keyword evidence="2" id="KW-1185">Reference proteome</keyword>
<organism evidence="1 2">
    <name type="scientific">Amycolatopsis ultiminotia</name>
    <dbReference type="NCBI Taxonomy" id="543629"/>
    <lineage>
        <taxon>Bacteria</taxon>
        <taxon>Bacillati</taxon>
        <taxon>Actinomycetota</taxon>
        <taxon>Actinomycetes</taxon>
        <taxon>Pseudonocardiales</taxon>
        <taxon>Pseudonocardiaceae</taxon>
        <taxon>Amycolatopsis</taxon>
    </lineage>
</organism>
<dbReference type="InterPro" id="IPR008912">
    <property type="entry name" value="Uncharacterised_CoxE"/>
</dbReference>
<dbReference type="RefSeq" id="WP_344856202.1">
    <property type="nucleotide sequence ID" value="NZ_BAAAZN010000002.1"/>
</dbReference>
<dbReference type="PANTHER" id="PTHR39338:SF5">
    <property type="entry name" value="BLR6139 PROTEIN"/>
    <property type="match status" value="1"/>
</dbReference>
<evidence type="ECO:0000313" key="1">
    <source>
        <dbReference type="EMBL" id="GAA3530850.1"/>
    </source>
</evidence>
<protein>
    <submittedName>
        <fullName evidence="1">VWA domain-containing protein</fullName>
    </submittedName>
</protein>
<name>A0ABP6V959_9PSEU</name>